<organism evidence="2 3">
    <name type="scientific">Danionella cerebrum</name>
    <dbReference type="NCBI Taxonomy" id="2873325"/>
    <lineage>
        <taxon>Eukaryota</taxon>
        <taxon>Metazoa</taxon>
        <taxon>Chordata</taxon>
        <taxon>Craniata</taxon>
        <taxon>Vertebrata</taxon>
        <taxon>Euteleostomi</taxon>
        <taxon>Actinopterygii</taxon>
        <taxon>Neopterygii</taxon>
        <taxon>Teleostei</taxon>
        <taxon>Ostariophysi</taxon>
        <taxon>Cypriniformes</taxon>
        <taxon>Danionidae</taxon>
        <taxon>Danioninae</taxon>
        <taxon>Danionella</taxon>
    </lineage>
</organism>
<accession>A0A553MNY8</accession>
<feature type="region of interest" description="Disordered" evidence="1">
    <location>
        <begin position="65"/>
        <end position="104"/>
    </location>
</feature>
<dbReference type="InterPro" id="IPR028131">
    <property type="entry name" value="VASH1"/>
</dbReference>
<sequence>MSATISLEERDEEPEDEAEDLPDGGIPFIVNRGGLPMNEETWEQMWSHATRIHPEGEKLGRRIRGNLNLPKTNGKSPIPRKMVGLRCSSEDSEATARQDISTNR</sequence>
<evidence type="ECO:0000313" key="2">
    <source>
        <dbReference type="EMBL" id="TRY54891.1"/>
    </source>
</evidence>
<reference evidence="2 3" key="1">
    <citation type="journal article" date="2019" name="Sci. Data">
        <title>Hybrid genome assembly and annotation of Danionella translucida.</title>
        <authorList>
            <person name="Kadobianskyi M."/>
            <person name="Schulze L."/>
            <person name="Schuelke M."/>
            <person name="Judkewitz B."/>
        </authorList>
    </citation>
    <scope>NUCLEOTIDE SEQUENCE [LARGE SCALE GENOMIC DNA]</scope>
    <source>
        <strain evidence="2 3">Bolton</strain>
    </source>
</reference>
<feature type="compositionally biased region" description="Acidic residues" evidence="1">
    <location>
        <begin position="9"/>
        <end position="22"/>
    </location>
</feature>
<dbReference type="Proteomes" id="UP000316079">
    <property type="component" value="Unassembled WGS sequence"/>
</dbReference>
<dbReference type="AlphaFoldDB" id="A0A553MNY8"/>
<proteinExistence type="predicted"/>
<dbReference type="EMBL" id="SRMA01027338">
    <property type="protein sequence ID" value="TRY54891.1"/>
    <property type="molecule type" value="Genomic_DNA"/>
</dbReference>
<evidence type="ECO:0000256" key="1">
    <source>
        <dbReference type="SAM" id="MobiDB-lite"/>
    </source>
</evidence>
<name>A0A553MNY8_9TELE</name>
<evidence type="ECO:0000313" key="3">
    <source>
        <dbReference type="Proteomes" id="UP000316079"/>
    </source>
</evidence>
<comment type="caution">
    <text evidence="2">The sequence shown here is derived from an EMBL/GenBank/DDBJ whole genome shotgun (WGS) entry which is preliminary data.</text>
</comment>
<dbReference type="GO" id="GO:0045765">
    <property type="term" value="P:regulation of angiogenesis"/>
    <property type="evidence" value="ECO:0007669"/>
    <property type="project" value="InterPro"/>
</dbReference>
<feature type="region of interest" description="Disordered" evidence="1">
    <location>
        <begin position="1"/>
        <end position="26"/>
    </location>
</feature>
<dbReference type="Pfam" id="PF14822">
    <property type="entry name" value="Vasohibin"/>
    <property type="match status" value="1"/>
</dbReference>
<keyword evidence="3" id="KW-1185">Reference proteome</keyword>
<gene>
    <name evidence="2" type="ORF">DNTS_011006</name>
</gene>
<dbReference type="OrthoDB" id="9950306at2759"/>
<protein>
    <submittedName>
        <fullName evidence="2">Uncharacterized protein</fullName>
    </submittedName>
</protein>
<dbReference type="GO" id="GO:0005737">
    <property type="term" value="C:cytoplasm"/>
    <property type="evidence" value="ECO:0007669"/>
    <property type="project" value="InterPro"/>
</dbReference>